<proteinExistence type="predicted"/>
<reference evidence="1 2" key="1">
    <citation type="submission" date="2015-02" db="EMBL/GenBank/DDBJ databases">
        <authorList>
            <person name="Slaby B."/>
            <person name="Hentschel U."/>
        </authorList>
    </citation>
    <scope>NUCLEOTIDE SEQUENCE [LARGE SCALE GENOMIC DNA]</scope>
    <source>
        <strain evidence="1">15L</strain>
    </source>
</reference>
<evidence type="ECO:0000313" key="1">
    <source>
        <dbReference type="EMBL" id="KKZ13589.1"/>
    </source>
</evidence>
<comment type="caution">
    <text evidence="1">The sequence shown here is derived from an EMBL/GenBank/DDBJ whole genome shotgun (WGS) entry which is preliminary data.</text>
</comment>
<dbReference type="PATRIC" id="fig|1608419.3.peg.2345"/>
<dbReference type="EMBL" id="JYFQ01000083">
    <property type="protein sequence ID" value="KKZ13589.1"/>
    <property type="molecule type" value="Genomic_DNA"/>
</dbReference>
<protein>
    <submittedName>
        <fullName evidence="1">Uncharacterized protein</fullName>
    </submittedName>
</protein>
<accession>A0A0G8AW61</accession>
<dbReference type="Proteomes" id="UP000035037">
    <property type="component" value="Unassembled WGS sequence"/>
</dbReference>
<dbReference type="AlphaFoldDB" id="A0A0G8AW61"/>
<evidence type="ECO:0000313" key="2">
    <source>
        <dbReference type="Proteomes" id="UP000035037"/>
    </source>
</evidence>
<feature type="non-terminal residue" evidence="1">
    <location>
        <position position="1"/>
    </location>
</feature>
<organism evidence="1 2">
    <name type="scientific">Candidatus Synechococcus spongiarum 15L</name>
    <dbReference type="NCBI Taxonomy" id="1608419"/>
    <lineage>
        <taxon>Bacteria</taxon>
        <taxon>Bacillati</taxon>
        <taxon>Cyanobacteriota</taxon>
        <taxon>Cyanophyceae</taxon>
        <taxon>Synechococcales</taxon>
        <taxon>Synechococcaceae</taxon>
        <taxon>Synechococcus</taxon>
    </lineage>
</organism>
<name>A0A0G8AW61_9SYNE</name>
<gene>
    <name evidence="1" type="ORF">TQ37_04080</name>
</gene>
<reference evidence="1 2" key="2">
    <citation type="submission" date="2015-05" db="EMBL/GenBank/DDBJ databases">
        <title>Lifestyle Evolution in Cyanobacterial Symbionts of Sponges.</title>
        <authorList>
            <person name="Burgsdorf I."/>
            <person name="Slaby B.M."/>
            <person name="Handley K.M."/>
            <person name="Haber M."/>
            <person name="Blom J."/>
            <person name="Marshall C.W."/>
            <person name="Gilbert J.A."/>
            <person name="Hentschel U."/>
            <person name="Steindler L."/>
        </authorList>
    </citation>
    <scope>NUCLEOTIDE SEQUENCE [LARGE SCALE GENOMIC DNA]</scope>
    <source>
        <strain evidence="1">15L</strain>
    </source>
</reference>
<sequence>QTCCLLKTWMPIRLTRKKLLMWNSMLSQKIWKVGSTEETMVEVSDSLILEVLDRFDRIETLLQRIAEGLATSSGNP</sequence>